<dbReference type="InterPro" id="IPR007213">
    <property type="entry name" value="Ppm1/Ppm2/Tcmp"/>
</dbReference>
<keyword evidence="2 3" id="KW-0808">Transferase</keyword>
<comment type="caution">
    <text evidence="3">The sequence shown here is derived from an EMBL/GenBank/DDBJ whole genome shotgun (WGS) entry which is preliminary data.</text>
</comment>
<dbReference type="Gene3D" id="3.40.50.150">
    <property type="entry name" value="Vaccinia Virus protein VP39"/>
    <property type="match status" value="1"/>
</dbReference>
<dbReference type="RefSeq" id="WP_110072867.1">
    <property type="nucleotide sequence ID" value="NZ_CM009896.1"/>
</dbReference>
<dbReference type="InterPro" id="IPR016874">
    <property type="entry name" value="TcmP-like"/>
</dbReference>
<evidence type="ECO:0000313" key="3">
    <source>
        <dbReference type="EMBL" id="PWT27329.1"/>
    </source>
</evidence>
<dbReference type="PANTHER" id="PTHR43619">
    <property type="entry name" value="S-ADENOSYL-L-METHIONINE-DEPENDENT METHYLTRANSFERASE YKTD-RELATED"/>
    <property type="match status" value="1"/>
</dbReference>
<gene>
    <name evidence="3" type="ORF">CPT75_09580</name>
</gene>
<dbReference type="SUPFAM" id="SSF53335">
    <property type="entry name" value="S-adenosyl-L-methionine-dependent methyltransferases"/>
    <property type="match status" value="1"/>
</dbReference>
<evidence type="ECO:0000256" key="2">
    <source>
        <dbReference type="ARBA" id="ARBA00022679"/>
    </source>
</evidence>
<organism evidence="3 4">
    <name type="scientific">Butyrivibrio fibrisolvens</name>
    <dbReference type="NCBI Taxonomy" id="831"/>
    <lineage>
        <taxon>Bacteria</taxon>
        <taxon>Bacillati</taxon>
        <taxon>Bacillota</taxon>
        <taxon>Clostridia</taxon>
        <taxon>Lachnospirales</taxon>
        <taxon>Lachnospiraceae</taxon>
        <taxon>Butyrivibrio</taxon>
    </lineage>
</organism>
<dbReference type="AlphaFoldDB" id="A0A317G1E9"/>
<dbReference type="Pfam" id="PF04072">
    <property type="entry name" value="LCM"/>
    <property type="match status" value="1"/>
</dbReference>
<evidence type="ECO:0000313" key="4">
    <source>
        <dbReference type="Proteomes" id="UP000245488"/>
    </source>
</evidence>
<dbReference type="InterPro" id="IPR029063">
    <property type="entry name" value="SAM-dependent_MTases_sf"/>
</dbReference>
<dbReference type="EMBL" id="NXNG01000001">
    <property type="protein sequence ID" value="PWT27329.1"/>
    <property type="molecule type" value="Genomic_DNA"/>
</dbReference>
<dbReference type="GO" id="GO:0008168">
    <property type="term" value="F:methyltransferase activity"/>
    <property type="evidence" value="ECO:0007669"/>
    <property type="project" value="UniProtKB-KW"/>
</dbReference>
<protein>
    <submittedName>
        <fullName evidence="3">Methyltransferase</fullName>
    </submittedName>
</protein>
<dbReference type="PIRSF" id="PIRSF028177">
    <property type="entry name" value="Polyketide_synth_Omtfrase_TcmP"/>
    <property type="match status" value="1"/>
</dbReference>
<proteinExistence type="predicted"/>
<sequence>MYHIEKNTVQETLIIPLFGRKVCSEHFPHLFKDPEAERICSMLDYDFAEKGKKMESAVGLFGALEVAQRQYDLAWEVKDYLKSHPNAAVVNLGCGLDDTFRKCDNGTCKGYNIDMPDVIAVRDELLPAVDREKNLAYDLNDERWMDEIDPSQGAVFYASGVFYYFKTEAVRELFQKMAKKFSGGVVVFDSCNQRGAKMMTKTWLKEAGISDVSALFSVEDKAEIEAWSNDFVSVTARSYMRGYRDIYDEVSFFHKLMIKFCDRLVKMQIIKVTFK</sequence>
<evidence type="ECO:0000256" key="1">
    <source>
        <dbReference type="ARBA" id="ARBA00022603"/>
    </source>
</evidence>
<keyword evidence="4" id="KW-1185">Reference proteome</keyword>
<keyword evidence="1 3" id="KW-0489">Methyltransferase</keyword>
<dbReference type="PANTHER" id="PTHR43619:SF2">
    <property type="entry name" value="S-ADENOSYL-L-METHIONINE-DEPENDENT METHYLTRANSFERASES SUPERFAMILY PROTEIN"/>
    <property type="match status" value="1"/>
</dbReference>
<reference evidence="3 4" key="1">
    <citation type="submission" date="2017-09" db="EMBL/GenBank/DDBJ databases">
        <title>High-quality draft genome sequence of Butyrivibrio fibrisolvens INBov1, isolated from cow rumen.</title>
        <authorList>
            <person name="Rodriguez Hernaez J."/>
            <person name="Rivarola M."/>
            <person name="Paniego N."/>
            <person name="Cravero S."/>
            <person name="Ceron Cucchi M."/>
            <person name="Martinez M.C."/>
        </authorList>
    </citation>
    <scope>NUCLEOTIDE SEQUENCE [LARGE SCALE GENOMIC DNA]</scope>
    <source>
        <strain evidence="3 4">INBov1</strain>
    </source>
</reference>
<accession>A0A317G1E9</accession>
<name>A0A317G1E9_BUTFI</name>
<dbReference type="Proteomes" id="UP000245488">
    <property type="component" value="Chromosome"/>
</dbReference>
<dbReference type="GO" id="GO:0032259">
    <property type="term" value="P:methylation"/>
    <property type="evidence" value="ECO:0007669"/>
    <property type="project" value="UniProtKB-KW"/>
</dbReference>